<evidence type="ECO:0000256" key="1">
    <source>
        <dbReference type="SAM" id="MobiDB-lite"/>
    </source>
</evidence>
<dbReference type="OrthoDB" id="8961857at2759"/>
<feature type="region of interest" description="Disordered" evidence="1">
    <location>
        <begin position="397"/>
        <end position="421"/>
    </location>
</feature>
<proteinExistence type="predicted"/>
<protein>
    <submittedName>
        <fullName evidence="3">Uncharacterized protein LOC113112086 isoform X1</fullName>
    </submittedName>
</protein>
<feature type="region of interest" description="Disordered" evidence="1">
    <location>
        <begin position="745"/>
        <end position="779"/>
    </location>
</feature>
<evidence type="ECO:0000313" key="3">
    <source>
        <dbReference type="RefSeq" id="XP_026133263.1"/>
    </source>
</evidence>
<evidence type="ECO:0000313" key="2">
    <source>
        <dbReference type="Proteomes" id="UP000515129"/>
    </source>
</evidence>
<gene>
    <name evidence="3" type="primary">LOC113112086</name>
</gene>
<dbReference type="KEGG" id="caua:113112086"/>
<dbReference type="AlphaFoldDB" id="A0A6P6QII9"/>
<feature type="region of interest" description="Disordered" evidence="1">
    <location>
        <begin position="475"/>
        <end position="503"/>
    </location>
</feature>
<reference evidence="3" key="1">
    <citation type="submission" date="2025-08" db="UniProtKB">
        <authorList>
            <consortium name="RefSeq"/>
        </authorList>
    </citation>
    <scope>IDENTIFICATION</scope>
    <source>
        <strain evidence="3">Wakin</strain>
        <tissue evidence="3">Muscle</tissue>
    </source>
</reference>
<dbReference type="GeneID" id="113112086"/>
<dbReference type="RefSeq" id="XP_026133263.1">
    <property type="nucleotide sequence ID" value="XM_026277478.1"/>
</dbReference>
<organism evidence="2 3">
    <name type="scientific">Carassius auratus</name>
    <name type="common">Goldfish</name>
    <dbReference type="NCBI Taxonomy" id="7957"/>
    <lineage>
        <taxon>Eukaryota</taxon>
        <taxon>Metazoa</taxon>
        <taxon>Chordata</taxon>
        <taxon>Craniata</taxon>
        <taxon>Vertebrata</taxon>
        <taxon>Euteleostomi</taxon>
        <taxon>Actinopterygii</taxon>
        <taxon>Neopterygii</taxon>
        <taxon>Teleostei</taxon>
        <taxon>Ostariophysi</taxon>
        <taxon>Cypriniformes</taxon>
        <taxon>Cyprinidae</taxon>
        <taxon>Cyprininae</taxon>
        <taxon>Carassius</taxon>
    </lineage>
</organism>
<keyword evidence="2" id="KW-1185">Reference proteome</keyword>
<accession>A0A6P6QII9</accession>
<sequence length="794" mass="89373">MDPPENSVNHVNRTIWTVWGYLSGTVARYLRPEVTAEGNQSVHARTDAINLKSAVNKTDRDRKTNNSDNENDRAEVKCSPSKVRLAASVQWENTGVGKKDSKDKVCLYTTKKQTYHCAAWSIGTDTDSEGHTAEKVSSNEVLAEEKHANCESEERNTTRELEITGKTGRNNGDNKEACDENRKVEKCAEKREDADNNDVMIQSEQDGEQDKQIGMMDHGETEERGFKHTDETEKKIIVQKNQGETESDGDQRIESQVQDLPEHLTDEANGISKPEKLKKIDKYFDEIDEFSKNGLEEMILGTEQDEDTTDMTKYELTESTKTLQRESDDETELKMTTVMDEIIDALEETLLSDSENTPESGTGSSEGMLSGLTVCEYLGESLEVDWGCFEEIHTKLHHPQSPAEEQAEDAEHDTETQTHKPELSLKEHVEFRAGTKIRSGDEEAEAVIRNVTLQPHKLLEFTEGQCKLSQGTMNTFSETQRDSRTSETTGTAEHISDVKPVSTRPLSPAELLEELLDLQGESETDVAKTTLEYLEEMTNQVLKQMIETECNFEAEPLVGLSSEETGDADHQAPARCVSEDAPVLEEEQTLLAETVDSRVEITSSEEHISSPACESTEADGRHERMQKSIAGETVLRRHEDLMEVNRPGMKRGFDRMNKDLPEEKMERKFDLILQVFEDSSLDFSAQKSRIAVKNPLVRPPKDPRKLLFRASVEPSDLRQTTPLSAPNKRMIGLKLPGLDSWLSEAERTPQTQQKSVAVREDSAKPKWTPPRHPGMGSPFMMAELKNKLKKPIQE</sequence>
<feature type="region of interest" description="Disordered" evidence="1">
    <location>
        <begin position="601"/>
        <end position="623"/>
    </location>
</feature>
<dbReference type="Proteomes" id="UP000515129">
    <property type="component" value="Chromosome 12"/>
</dbReference>
<name>A0A6P6QII9_CARAU</name>